<name>A0ABQ9DN71_9PASS</name>
<protein>
    <recommendedName>
        <fullName evidence="3">Reverse transcriptase domain-containing protein</fullName>
    </recommendedName>
</protein>
<organism evidence="1 2">
    <name type="scientific">Willisornis vidua</name>
    <name type="common">Xingu scale-backed antbird</name>
    <dbReference type="NCBI Taxonomy" id="1566151"/>
    <lineage>
        <taxon>Eukaryota</taxon>
        <taxon>Metazoa</taxon>
        <taxon>Chordata</taxon>
        <taxon>Craniata</taxon>
        <taxon>Vertebrata</taxon>
        <taxon>Euteleostomi</taxon>
        <taxon>Archelosauria</taxon>
        <taxon>Archosauria</taxon>
        <taxon>Dinosauria</taxon>
        <taxon>Saurischia</taxon>
        <taxon>Theropoda</taxon>
        <taxon>Coelurosauria</taxon>
        <taxon>Aves</taxon>
        <taxon>Neognathae</taxon>
        <taxon>Neoaves</taxon>
        <taxon>Telluraves</taxon>
        <taxon>Australaves</taxon>
        <taxon>Passeriformes</taxon>
        <taxon>Thamnophilidae</taxon>
        <taxon>Willisornis</taxon>
    </lineage>
</organism>
<dbReference type="Proteomes" id="UP001145742">
    <property type="component" value="Unassembled WGS sequence"/>
</dbReference>
<dbReference type="EMBL" id="WHWB01032518">
    <property type="protein sequence ID" value="KAJ7425453.1"/>
    <property type="molecule type" value="Genomic_DNA"/>
</dbReference>
<accession>A0ABQ9DN71</accession>
<proteinExistence type="predicted"/>
<comment type="caution">
    <text evidence="1">The sequence shown here is derived from an EMBL/GenBank/DDBJ whole genome shotgun (WGS) entry which is preliminary data.</text>
</comment>
<evidence type="ECO:0000313" key="2">
    <source>
        <dbReference type="Proteomes" id="UP001145742"/>
    </source>
</evidence>
<reference evidence="1" key="1">
    <citation type="submission" date="2019-10" db="EMBL/GenBank/DDBJ databases">
        <authorList>
            <person name="Soares A.E.R."/>
            <person name="Aleixo A."/>
            <person name="Schneider P."/>
            <person name="Miyaki C.Y."/>
            <person name="Schneider M.P."/>
            <person name="Mello C."/>
            <person name="Vasconcelos A.T.R."/>
        </authorList>
    </citation>
    <scope>NUCLEOTIDE SEQUENCE</scope>
    <source>
        <tissue evidence="1">Muscle</tissue>
    </source>
</reference>
<evidence type="ECO:0008006" key="3">
    <source>
        <dbReference type="Google" id="ProtNLM"/>
    </source>
</evidence>
<keyword evidence="2" id="KW-1185">Reference proteome</keyword>
<gene>
    <name evidence="1" type="ORF">WISP_23428</name>
</gene>
<sequence length="139" mass="15410">MECIENNFLTHIIDSPTRGDAFLDLFATKTSDLTRDIKIGVNLGCSGYALVEFTALRDMCQVMEQILLEALLGHIEDTEVIQDSQHVFTKGMSCLTNLGAFCNGVIPLADTRRAADVIHVDFCKDFDTVPQNILLSQLE</sequence>
<evidence type="ECO:0000313" key="1">
    <source>
        <dbReference type="EMBL" id="KAJ7425453.1"/>
    </source>
</evidence>